<dbReference type="EMBL" id="QYRN01000001">
    <property type="protein sequence ID" value="RIY03643.1"/>
    <property type="molecule type" value="Genomic_DNA"/>
</dbReference>
<gene>
    <name evidence="3" type="ORF">D3218_02545</name>
</gene>
<evidence type="ECO:0000256" key="1">
    <source>
        <dbReference type="SAM" id="MobiDB-lite"/>
    </source>
</evidence>
<dbReference type="InterPro" id="IPR036465">
    <property type="entry name" value="vWFA_dom_sf"/>
</dbReference>
<feature type="compositionally biased region" description="Basic and acidic residues" evidence="1">
    <location>
        <begin position="106"/>
        <end position="124"/>
    </location>
</feature>
<organism evidence="3 4">
    <name type="scientific">Aureimonas flava</name>
    <dbReference type="NCBI Taxonomy" id="2320271"/>
    <lineage>
        <taxon>Bacteria</taxon>
        <taxon>Pseudomonadati</taxon>
        <taxon>Pseudomonadota</taxon>
        <taxon>Alphaproteobacteria</taxon>
        <taxon>Hyphomicrobiales</taxon>
        <taxon>Aurantimonadaceae</taxon>
        <taxon>Aureimonas</taxon>
    </lineage>
</organism>
<sequence>MRAAGHLADNVAHFARALRRAGMRVGPADTLVAIEAIRAGGIGSREDFFWTLHAVFVSRREDAPVFAEAFRLFWRSRELVERMLALFSSQTPAKSPPPEPKAGARRVSDALEHGGGRRPDERPTLEIDARLTVSADEVFRRKDFAQMSASELREARAAVARMAMPDDRVAARRFRARDRGPRFDARRTLRLSLRTGGDLMLPRFREARTVHPPLVVIADISGSMSQYSRLMLHFMHAMSARRRVRAFLFGTRLTPVTRQLARRDPDEAVAACGALVQDWAGGTRIGAALEEFNRRWSRRVLSGGPVVLLVTDGLERDDMERLSREADRLHRSCRRLIWLNPLLRYDGFSPRARGVRALLPHVDEFRSAHSLDTLSELCAALSGERSSRTTDPRAWLRAGEAA</sequence>
<dbReference type="SMART" id="SM00327">
    <property type="entry name" value="VWA"/>
    <property type="match status" value="1"/>
</dbReference>
<dbReference type="Pfam" id="PF05762">
    <property type="entry name" value="VWA_CoxE"/>
    <property type="match status" value="1"/>
</dbReference>
<dbReference type="PANTHER" id="PTHR39338:SF6">
    <property type="entry name" value="BLL5662 PROTEIN"/>
    <property type="match status" value="1"/>
</dbReference>
<dbReference type="SUPFAM" id="SSF53300">
    <property type="entry name" value="vWA-like"/>
    <property type="match status" value="1"/>
</dbReference>
<evidence type="ECO:0000259" key="2">
    <source>
        <dbReference type="SMART" id="SM00327"/>
    </source>
</evidence>
<dbReference type="CDD" id="cd00198">
    <property type="entry name" value="vWFA"/>
    <property type="match status" value="1"/>
</dbReference>
<dbReference type="RefSeq" id="WP_119538298.1">
    <property type="nucleotide sequence ID" value="NZ_QYRN01000001.1"/>
</dbReference>
<keyword evidence="4" id="KW-1185">Reference proteome</keyword>
<dbReference type="Gene3D" id="3.40.50.410">
    <property type="entry name" value="von Willebrand factor, type A domain"/>
    <property type="match status" value="1"/>
</dbReference>
<name>A0A3A1WRE0_9HYPH</name>
<comment type="caution">
    <text evidence="3">The sequence shown here is derived from an EMBL/GenBank/DDBJ whole genome shotgun (WGS) entry which is preliminary data.</text>
</comment>
<evidence type="ECO:0000313" key="3">
    <source>
        <dbReference type="EMBL" id="RIY03643.1"/>
    </source>
</evidence>
<accession>A0A3A1WRE0</accession>
<dbReference type="InterPro" id="IPR008912">
    <property type="entry name" value="Uncharacterised_CoxE"/>
</dbReference>
<feature type="region of interest" description="Disordered" evidence="1">
    <location>
        <begin position="89"/>
        <end position="124"/>
    </location>
</feature>
<reference evidence="4" key="1">
    <citation type="submission" date="2018-09" db="EMBL/GenBank/DDBJ databases">
        <authorList>
            <person name="Tuo L."/>
        </authorList>
    </citation>
    <scope>NUCLEOTIDE SEQUENCE [LARGE SCALE GENOMIC DNA]</scope>
    <source>
        <strain evidence="4">M2BS4Y-1</strain>
    </source>
</reference>
<dbReference type="AlphaFoldDB" id="A0A3A1WRE0"/>
<feature type="domain" description="VWFA" evidence="2">
    <location>
        <begin position="211"/>
        <end position="375"/>
    </location>
</feature>
<dbReference type="PANTHER" id="PTHR39338">
    <property type="entry name" value="BLL5662 PROTEIN-RELATED"/>
    <property type="match status" value="1"/>
</dbReference>
<dbReference type="PIRSF" id="PIRSF010256">
    <property type="entry name" value="CoxE_vWa"/>
    <property type="match status" value="1"/>
</dbReference>
<protein>
    <submittedName>
        <fullName evidence="3">VWA domain-containing protein</fullName>
    </submittedName>
</protein>
<proteinExistence type="predicted"/>
<dbReference type="Proteomes" id="UP000265750">
    <property type="component" value="Unassembled WGS sequence"/>
</dbReference>
<evidence type="ECO:0000313" key="4">
    <source>
        <dbReference type="Proteomes" id="UP000265750"/>
    </source>
</evidence>
<dbReference type="InterPro" id="IPR011195">
    <property type="entry name" value="UCP010256"/>
</dbReference>
<dbReference type="OrthoDB" id="9790469at2"/>
<dbReference type="InterPro" id="IPR002035">
    <property type="entry name" value="VWF_A"/>
</dbReference>